<dbReference type="EMBL" id="CP022272">
    <property type="protein sequence ID" value="ASJ98156.1"/>
    <property type="molecule type" value="Genomic_DNA"/>
</dbReference>
<name>A0AAC9U211_9GAMM</name>
<feature type="compositionally biased region" description="Basic and acidic residues" evidence="1">
    <location>
        <begin position="58"/>
        <end position="71"/>
    </location>
</feature>
<organism evidence="2 3">
    <name type="scientific">Shewanella marisflavi</name>
    <dbReference type="NCBI Taxonomy" id="260364"/>
    <lineage>
        <taxon>Bacteria</taxon>
        <taxon>Pseudomonadati</taxon>
        <taxon>Pseudomonadota</taxon>
        <taxon>Gammaproteobacteria</taxon>
        <taxon>Alteromonadales</taxon>
        <taxon>Shewanellaceae</taxon>
        <taxon>Shewanella</taxon>
    </lineage>
</organism>
<feature type="compositionally biased region" description="Basic and acidic residues" evidence="1">
    <location>
        <begin position="24"/>
        <end position="40"/>
    </location>
</feature>
<dbReference type="AlphaFoldDB" id="A0AAC9U211"/>
<feature type="region of interest" description="Disordered" evidence="1">
    <location>
        <begin position="19"/>
        <end position="98"/>
    </location>
</feature>
<evidence type="ECO:0000313" key="3">
    <source>
        <dbReference type="Proteomes" id="UP000198233"/>
    </source>
</evidence>
<dbReference type="KEGG" id="smav:CFF01_17055"/>
<reference evidence="2 3" key="1">
    <citation type="submission" date="2017-06" db="EMBL/GenBank/DDBJ databases">
        <title>Complete genome sequence of Shewanella marisflavi EP1 associated with anaerobic 2,4-dinitrotoluene reduction and salt tolerance.</title>
        <authorList>
            <person name="Huang J."/>
        </authorList>
    </citation>
    <scope>NUCLEOTIDE SEQUENCE [LARGE SCALE GENOMIC DNA]</scope>
    <source>
        <strain evidence="2 3">EP1</strain>
    </source>
</reference>
<sequence>MVALDSLYAMLARPVKQVVKRKRVVEQTEHTDPIHADSHEAPQSQLPPHLERRRHGERRINSRPGREDRRGQARRQQAQKQAEEEALDSPLPRIDIDV</sequence>
<accession>A0AAC9U211</accession>
<proteinExistence type="predicted"/>
<gene>
    <name evidence="2" type="ORF">CFF01_17055</name>
</gene>
<dbReference type="Proteomes" id="UP000198233">
    <property type="component" value="Chromosome"/>
</dbReference>
<evidence type="ECO:0000313" key="2">
    <source>
        <dbReference type="EMBL" id="ASJ98156.1"/>
    </source>
</evidence>
<protein>
    <submittedName>
        <fullName evidence="2">Uncharacterized protein</fullName>
    </submittedName>
</protein>
<dbReference type="RefSeq" id="WP_088905572.1">
    <property type="nucleotide sequence ID" value="NZ_CP022272.1"/>
</dbReference>
<evidence type="ECO:0000256" key="1">
    <source>
        <dbReference type="SAM" id="MobiDB-lite"/>
    </source>
</evidence>